<keyword evidence="6" id="KW-1185">Reference proteome</keyword>
<dbReference type="EMBL" id="JACAZE010000005">
    <property type="protein sequence ID" value="KAF7317380.1"/>
    <property type="molecule type" value="Genomic_DNA"/>
</dbReference>
<dbReference type="SUPFAM" id="SSF51735">
    <property type="entry name" value="NAD(P)-binding Rossmann-fold domains"/>
    <property type="match status" value="1"/>
</dbReference>
<evidence type="ECO:0000256" key="2">
    <source>
        <dbReference type="ARBA" id="ARBA00023445"/>
    </source>
</evidence>
<evidence type="ECO:0000256" key="1">
    <source>
        <dbReference type="ARBA" id="ARBA00023002"/>
    </source>
</evidence>
<comment type="caution">
    <text evidence="5">The sequence shown here is derived from an EMBL/GenBank/DDBJ whole genome shotgun (WGS) entry which is preliminary data.</text>
</comment>
<dbReference type="Proteomes" id="UP000613580">
    <property type="component" value="Unassembled WGS sequence"/>
</dbReference>
<dbReference type="AlphaFoldDB" id="A0A8H6TKJ7"/>
<proteinExistence type="inferred from homology"/>
<protein>
    <submittedName>
        <fullName evidence="5">D-lactaldehyde dehydrogenase</fullName>
    </submittedName>
</protein>
<dbReference type="PANTHER" id="PTHR10366">
    <property type="entry name" value="NAD DEPENDENT EPIMERASE/DEHYDRATASE"/>
    <property type="match status" value="1"/>
</dbReference>
<comment type="similarity">
    <text evidence="2">Belongs to the NAD(P)-dependent epimerase/dehydratase family. Dihydroflavonol-4-reductase subfamily.</text>
</comment>
<dbReference type="InterPro" id="IPR036291">
    <property type="entry name" value="NAD(P)-bd_dom_sf"/>
</dbReference>
<dbReference type="OrthoDB" id="2735536at2759"/>
<feature type="domain" description="NAD-dependent epimerase/dehydratase" evidence="4">
    <location>
        <begin position="72"/>
        <end position="326"/>
    </location>
</feature>
<name>A0A8H6TKJ7_MYCCL</name>
<dbReference type="InterPro" id="IPR050425">
    <property type="entry name" value="NAD(P)_dehydrat-like"/>
</dbReference>
<evidence type="ECO:0000313" key="6">
    <source>
        <dbReference type="Proteomes" id="UP000613580"/>
    </source>
</evidence>
<dbReference type="InterPro" id="IPR001509">
    <property type="entry name" value="Epimerase_deHydtase"/>
</dbReference>
<sequence>MMRSSRLTSEVGDDLADPPNSGPSSVRLSEFHRSPGHKRRTAAHIKGDRVGDRGNNNPPQSSTMPAISTGKVLVSGANGYVAAWVVRTLLEAGFSVRGAVRSEEKGAHLKKMFTSYGDKFELAVVPDIMKEGAFDEAVKGVDAIEHTASPFHFHSDDPADYLGPAINGTTGILRSALKFAPTVKRVVVTSSAAAVVGNHFTQAVTTLSETDWNDDSVKLVEEKGREAPNGDKYRASKTLAERAAWTFVNEHKSAISWDLVCLNPPLVLGPTIHELTSPDALNTSMHLMYTAFRTPDFTGGIPLWVDVRDLATAHVRSLTTPEAGGERFIVSRGAYKWQDFLDGIPASKKSPSGPYITGTPGSGKNATFPILLDASKSERVLGMRYRGVDETARDVVADWEARGW</sequence>
<feature type="region of interest" description="Disordered" evidence="3">
    <location>
        <begin position="1"/>
        <end position="66"/>
    </location>
</feature>
<keyword evidence="1" id="KW-0560">Oxidoreductase</keyword>
<feature type="compositionally biased region" description="Basic residues" evidence="3">
    <location>
        <begin position="34"/>
        <end position="43"/>
    </location>
</feature>
<dbReference type="Pfam" id="PF01370">
    <property type="entry name" value="Epimerase"/>
    <property type="match status" value="1"/>
</dbReference>
<dbReference type="Gene3D" id="3.40.50.720">
    <property type="entry name" value="NAD(P)-binding Rossmann-like Domain"/>
    <property type="match status" value="1"/>
</dbReference>
<gene>
    <name evidence="5" type="ORF">HMN09_00474300</name>
</gene>
<dbReference type="CDD" id="cd05227">
    <property type="entry name" value="AR_SDR_e"/>
    <property type="match status" value="1"/>
</dbReference>
<evidence type="ECO:0000313" key="5">
    <source>
        <dbReference type="EMBL" id="KAF7317380.1"/>
    </source>
</evidence>
<feature type="compositionally biased region" description="Polar residues" evidence="3">
    <location>
        <begin position="54"/>
        <end position="66"/>
    </location>
</feature>
<organism evidence="5 6">
    <name type="scientific">Mycena chlorophos</name>
    <name type="common">Agaric fungus</name>
    <name type="synonym">Agaricus chlorophos</name>
    <dbReference type="NCBI Taxonomy" id="658473"/>
    <lineage>
        <taxon>Eukaryota</taxon>
        <taxon>Fungi</taxon>
        <taxon>Dikarya</taxon>
        <taxon>Basidiomycota</taxon>
        <taxon>Agaricomycotina</taxon>
        <taxon>Agaricomycetes</taxon>
        <taxon>Agaricomycetidae</taxon>
        <taxon>Agaricales</taxon>
        <taxon>Marasmiineae</taxon>
        <taxon>Mycenaceae</taxon>
        <taxon>Mycena</taxon>
    </lineage>
</organism>
<accession>A0A8H6TKJ7</accession>
<evidence type="ECO:0000256" key="3">
    <source>
        <dbReference type="SAM" id="MobiDB-lite"/>
    </source>
</evidence>
<evidence type="ECO:0000259" key="4">
    <source>
        <dbReference type="Pfam" id="PF01370"/>
    </source>
</evidence>
<dbReference type="GO" id="GO:0016616">
    <property type="term" value="F:oxidoreductase activity, acting on the CH-OH group of donors, NAD or NADP as acceptor"/>
    <property type="evidence" value="ECO:0007669"/>
    <property type="project" value="TreeGrafter"/>
</dbReference>
<dbReference type="PANTHER" id="PTHR10366:SF564">
    <property type="entry name" value="STEROL-4-ALPHA-CARBOXYLATE 3-DEHYDROGENASE, DECARBOXYLATING"/>
    <property type="match status" value="1"/>
</dbReference>
<reference evidence="5" key="1">
    <citation type="submission" date="2020-05" db="EMBL/GenBank/DDBJ databases">
        <title>Mycena genomes resolve the evolution of fungal bioluminescence.</title>
        <authorList>
            <person name="Tsai I.J."/>
        </authorList>
    </citation>
    <scope>NUCLEOTIDE SEQUENCE</scope>
    <source>
        <strain evidence="5">110903Hualien_Pintung</strain>
    </source>
</reference>